<dbReference type="InterPro" id="IPR036866">
    <property type="entry name" value="RibonucZ/Hydroxyglut_hydro"/>
</dbReference>
<feature type="domain" description="Metallo-beta-lactamase" evidence="1">
    <location>
        <begin position="83"/>
        <end position="188"/>
    </location>
</feature>
<accession>A0A9P5MZN0</accession>
<sequence>MSPPVQFLAITFLVDNTIEWMTKLPPGFTHEMRHHLTRKAAELDPITGVPILPLGDFCCAAHGFSALIETNETTDTPESNRFTLFDTGPDSNTLSRNLSGLGTPLGPIERVVVSHWHADHTGGLLSFLDRRSRELGVKTIVDVHPNRPTARGIAPPPSKKVICQLPRDPSFEEIEAHGGTVEKHRDGHAVAGGTVWVSGEIPRVTPFETGLIGGVRFTPNEDGTAGSWSEELDIMDERYAAVDVLGKGLVIFSACSHAGIVNVVKDAVERFSRPIYMIVGGLHLAGPELADRIKPTVNFLSESLIPAPTYVLPMHCSGFAVKVALEAALGEGCVPAGAGHRVTITGIPDDEATLRPPSIRSR</sequence>
<evidence type="ECO:0000313" key="3">
    <source>
        <dbReference type="Proteomes" id="UP000759537"/>
    </source>
</evidence>
<dbReference type="CDD" id="cd07713">
    <property type="entry name" value="DHPS-like_MBL-fold"/>
    <property type="match status" value="1"/>
</dbReference>
<organism evidence="2 3">
    <name type="scientific">Russula ochroleuca</name>
    <dbReference type="NCBI Taxonomy" id="152965"/>
    <lineage>
        <taxon>Eukaryota</taxon>
        <taxon>Fungi</taxon>
        <taxon>Dikarya</taxon>
        <taxon>Basidiomycota</taxon>
        <taxon>Agaricomycotina</taxon>
        <taxon>Agaricomycetes</taxon>
        <taxon>Russulales</taxon>
        <taxon>Russulaceae</taxon>
        <taxon>Russula</taxon>
    </lineage>
</organism>
<dbReference type="PANTHER" id="PTHR13754">
    <property type="entry name" value="METALLO-BETA-LACTAMASE SUPERFAMILY PROTEIN"/>
    <property type="match status" value="1"/>
</dbReference>
<dbReference type="SUPFAM" id="SSF56281">
    <property type="entry name" value="Metallo-hydrolase/oxidoreductase"/>
    <property type="match status" value="1"/>
</dbReference>
<dbReference type="InterPro" id="IPR041712">
    <property type="entry name" value="DHPS-like_MBL-fold"/>
</dbReference>
<dbReference type="InterPro" id="IPR052926">
    <property type="entry name" value="Metallo-beta-lactamase_dom"/>
</dbReference>
<dbReference type="GO" id="GO:0016740">
    <property type="term" value="F:transferase activity"/>
    <property type="evidence" value="ECO:0007669"/>
    <property type="project" value="TreeGrafter"/>
</dbReference>
<dbReference type="OrthoDB" id="1470350at2759"/>
<comment type="caution">
    <text evidence="2">The sequence shown here is derived from an EMBL/GenBank/DDBJ whole genome shotgun (WGS) entry which is preliminary data.</text>
</comment>
<protein>
    <submittedName>
        <fullName evidence="2">Beta-lactamase-like protein</fullName>
    </submittedName>
</protein>
<name>A0A9P5MZN0_9AGAM</name>
<dbReference type="InterPro" id="IPR001279">
    <property type="entry name" value="Metallo-B-lactamas"/>
</dbReference>
<dbReference type="AlphaFoldDB" id="A0A9P5MZN0"/>
<evidence type="ECO:0000313" key="2">
    <source>
        <dbReference type="EMBL" id="KAF8482735.1"/>
    </source>
</evidence>
<proteinExistence type="predicted"/>
<reference evidence="2" key="2">
    <citation type="journal article" date="2020" name="Nat. Commun.">
        <title>Large-scale genome sequencing of mycorrhizal fungi provides insights into the early evolution of symbiotic traits.</title>
        <authorList>
            <person name="Miyauchi S."/>
            <person name="Kiss E."/>
            <person name="Kuo A."/>
            <person name="Drula E."/>
            <person name="Kohler A."/>
            <person name="Sanchez-Garcia M."/>
            <person name="Morin E."/>
            <person name="Andreopoulos B."/>
            <person name="Barry K.W."/>
            <person name="Bonito G."/>
            <person name="Buee M."/>
            <person name="Carver A."/>
            <person name="Chen C."/>
            <person name="Cichocki N."/>
            <person name="Clum A."/>
            <person name="Culley D."/>
            <person name="Crous P.W."/>
            <person name="Fauchery L."/>
            <person name="Girlanda M."/>
            <person name="Hayes R.D."/>
            <person name="Keri Z."/>
            <person name="LaButti K."/>
            <person name="Lipzen A."/>
            <person name="Lombard V."/>
            <person name="Magnuson J."/>
            <person name="Maillard F."/>
            <person name="Murat C."/>
            <person name="Nolan M."/>
            <person name="Ohm R.A."/>
            <person name="Pangilinan J."/>
            <person name="Pereira M.F."/>
            <person name="Perotto S."/>
            <person name="Peter M."/>
            <person name="Pfister S."/>
            <person name="Riley R."/>
            <person name="Sitrit Y."/>
            <person name="Stielow J.B."/>
            <person name="Szollosi G."/>
            <person name="Zifcakova L."/>
            <person name="Stursova M."/>
            <person name="Spatafora J.W."/>
            <person name="Tedersoo L."/>
            <person name="Vaario L.M."/>
            <person name="Yamada A."/>
            <person name="Yan M."/>
            <person name="Wang P."/>
            <person name="Xu J."/>
            <person name="Bruns T."/>
            <person name="Baldrian P."/>
            <person name="Vilgalys R."/>
            <person name="Dunand C."/>
            <person name="Henrissat B."/>
            <person name="Grigoriev I.V."/>
            <person name="Hibbett D."/>
            <person name="Nagy L.G."/>
            <person name="Martin F.M."/>
        </authorList>
    </citation>
    <scope>NUCLEOTIDE SEQUENCE</scope>
    <source>
        <strain evidence="2">Prilba</strain>
    </source>
</reference>
<dbReference type="Pfam" id="PF00753">
    <property type="entry name" value="Lactamase_B"/>
    <property type="match status" value="1"/>
</dbReference>
<reference evidence="2" key="1">
    <citation type="submission" date="2019-10" db="EMBL/GenBank/DDBJ databases">
        <authorList>
            <consortium name="DOE Joint Genome Institute"/>
            <person name="Kuo A."/>
            <person name="Miyauchi S."/>
            <person name="Kiss E."/>
            <person name="Drula E."/>
            <person name="Kohler A."/>
            <person name="Sanchez-Garcia M."/>
            <person name="Andreopoulos B."/>
            <person name="Barry K.W."/>
            <person name="Bonito G."/>
            <person name="Buee M."/>
            <person name="Carver A."/>
            <person name="Chen C."/>
            <person name="Cichocki N."/>
            <person name="Clum A."/>
            <person name="Culley D."/>
            <person name="Crous P.W."/>
            <person name="Fauchery L."/>
            <person name="Girlanda M."/>
            <person name="Hayes R."/>
            <person name="Keri Z."/>
            <person name="LaButti K."/>
            <person name="Lipzen A."/>
            <person name="Lombard V."/>
            <person name="Magnuson J."/>
            <person name="Maillard F."/>
            <person name="Morin E."/>
            <person name="Murat C."/>
            <person name="Nolan M."/>
            <person name="Ohm R."/>
            <person name="Pangilinan J."/>
            <person name="Pereira M."/>
            <person name="Perotto S."/>
            <person name="Peter M."/>
            <person name="Riley R."/>
            <person name="Sitrit Y."/>
            <person name="Stielow B."/>
            <person name="Szollosi G."/>
            <person name="Zifcakova L."/>
            <person name="Stursova M."/>
            <person name="Spatafora J.W."/>
            <person name="Tedersoo L."/>
            <person name="Vaario L.-M."/>
            <person name="Yamada A."/>
            <person name="Yan M."/>
            <person name="Wang P."/>
            <person name="Xu J."/>
            <person name="Bruns T."/>
            <person name="Baldrian P."/>
            <person name="Vilgalys R."/>
            <person name="Henrissat B."/>
            <person name="Grigoriev I.V."/>
            <person name="Hibbett D."/>
            <person name="Nagy L.G."/>
            <person name="Martin F.M."/>
        </authorList>
    </citation>
    <scope>NUCLEOTIDE SEQUENCE</scope>
    <source>
        <strain evidence="2">Prilba</strain>
    </source>
</reference>
<gene>
    <name evidence="2" type="ORF">DFH94DRAFT_378686</name>
</gene>
<keyword evidence="3" id="KW-1185">Reference proteome</keyword>
<evidence type="ECO:0000259" key="1">
    <source>
        <dbReference type="Pfam" id="PF00753"/>
    </source>
</evidence>
<dbReference type="PANTHER" id="PTHR13754:SF13">
    <property type="entry name" value="METALLO-BETA-LACTAMASE SUPERFAMILY PROTEIN (AFU_ORTHOLOGUE AFUA_3G07630)"/>
    <property type="match status" value="1"/>
</dbReference>
<dbReference type="Gene3D" id="3.60.15.10">
    <property type="entry name" value="Ribonuclease Z/Hydroxyacylglutathione hydrolase-like"/>
    <property type="match status" value="1"/>
</dbReference>
<dbReference type="Proteomes" id="UP000759537">
    <property type="component" value="Unassembled WGS sequence"/>
</dbReference>
<dbReference type="EMBL" id="WHVB01000005">
    <property type="protein sequence ID" value="KAF8482735.1"/>
    <property type="molecule type" value="Genomic_DNA"/>
</dbReference>